<keyword evidence="5 8" id="KW-0560">Oxidoreductase</keyword>
<evidence type="ECO:0000256" key="3">
    <source>
        <dbReference type="ARBA" id="ARBA00011738"/>
    </source>
</evidence>
<evidence type="ECO:0000313" key="8">
    <source>
        <dbReference type="EMBL" id="EJP71363.1"/>
    </source>
</evidence>
<protein>
    <recommendedName>
        <fullName evidence="4">coproporphyrinogen oxidase</fullName>
        <ecNumber evidence="4">1.3.3.3</ecNumber>
    </recommendedName>
</protein>
<dbReference type="EMBL" id="JH611157">
    <property type="protein sequence ID" value="EJP71363.1"/>
    <property type="molecule type" value="Genomic_DNA"/>
</dbReference>
<dbReference type="EC" id="1.3.3.3" evidence="4"/>
<reference evidence="8 9" key="1">
    <citation type="journal article" date="2012" name="ISME J.">
        <title>Genomic insights to SAR86, an abundant and uncultivated marine bacterial lineage.</title>
        <authorList>
            <person name="Dupont C.L."/>
            <person name="Rusch D.B."/>
            <person name="Yooseph S."/>
            <person name="Lombardo M.J."/>
            <person name="Richter R.A."/>
            <person name="Valas R."/>
            <person name="Novotny M."/>
            <person name="Yee-Greenbaum J."/>
            <person name="Selengut J.D."/>
            <person name="Haft D.H."/>
            <person name="Halpern A.L."/>
            <person name="Lasken R.S."/>
            <person name="Nealson K."/>
            <person name="Friedman R."/>
            <person name="Venter J.C."/>
        </authorList>
    </citation>
    <scope>NUCLEOTIDE SEQUENCE [LARGE SCALE GENOMIC DNA]</scope>
</reference>
<dbReference type="PANTHER" id="PTHR10755">
    <property type="entry name" value="COPROPORPHYRINOGEN III OXIDASE, MITOCHONDRIAL"/>
    <property type="match status" value="1"/>
</dbReference>
<dbReference type="GO" id="GO:0006782">
    <property type="term" value="P:protoporphyrinogen IX biosynthetic process"/>
    <property type="evidence" value="ECO:0007669"/>
    <property type="project" value="TreeGrafter"/>
</dbReference>
<evidence type="ECO:0000256" key="4">
    <source>
        <dbReference type="ARBA" id="ARBA00012869"/>
    </source>
</evidence>
<dbReference type="InterPro" id="IPR001260">
    <property type="entry name" value="Coprogen_oxidase_aer"/>
</dbReference>
<dbReference type="PANTHER" id="PTHR10755:SF0">
    <property type="entry name" value="OXYGEN-DEPENDENT COPROPORPHYRINOGEN-III OXIDASE, MITOCHONDRIAL"/>
    <property type="match status" value="1"/>
</dbReference>
<keyword evidence="6" id="KW-0350">Heme biosynthesis</keyword>
<sequence length="301" mass="34586">MKHKIENNLIKIQSDIINAFESLESENGSIISLDEWKREEGGGGKTFVIENGSFFDKCAVNFSSIKGNELPKTALANNLNKEVNYGYKAMGVSVISHPKNPNVPTSHMNVRLFGILDKNSEIDEWWIGGGYDLTPFIVFEDDIKEWHRNAKACLDGINKDYYPCFSDNCNNYFKIPHRNERRGVGGIFFDNVTDLSLENSVKMLESVANAYLGSYMEIANKRKNIKFSDTEKDFQLIRRGRYVEFNLIYDRGTLFGLQSNGRIESILASLPNNTKWQYKKTKEYIRLEKELLSTINKDWNV</sequence>
<comment type="subunit">
    <text evidence="3">Homodimer.</text>
</comment>
<dbReference type="PIRSF" id="PIRSF000166">
    <property type="entry name" value="Coproporphyri_ox"/>
    <property type="match status" value="1"/>
</dbReference>
<dbReference type="GO" id="GO:0004109">
    <property type="term" value="F:coproporphyrinogen oxidase activity"/>
    <property type="evidence" value="ECO:0007669"/>
    <property type="project" value="UniProtKB-EC"/>
</dbReference>
<dbReference type="AlphaFoldDB" id="J5K5G2"/>
<evidence type="ECO:0000256" key="6">
    <source>
        <dbReference type="ARBA" id="ARBA00023133"/>
    </source>
</evidence>
<evidence type="ECO:0000256" key="5">
    <source>
        <dbReference type="ARBA" id="ARBA00023002"/>
    </source>
</evidence>
<dbReference type="Proteomes" id="UP000010305">
    <property type="component" value="Unassembled WGS sequence"/>
</dbReference>
<evidence type="ECO:0000256" key="2">
    <source>
        <dbReference type="ARBA" id="ARBA00010644"/>
    </source>
</evidence>
<gene>
    <name evidence="8" type="primary">hemF</name>
    <name evidence="8" type="ORF">NT01SARS_1170</name>
</gene>
<comment type="pathway">
    <text evidence="1">Porphyrin-containing compound metabolism; protoporphyrin-IX biosynthesis; protoporphyrinogen-IX from coproporphyrinogen-III (O2 route): step 1/1.</text>
</comment>
<keyword evidence="7" id="KW-0627">Porphyrin biosynthesis</keyword>
<organism evidence="8 9">
    <name type="scientific">SAR86 cluster bacterium SAR86A</name>
    <dbReference type="NCBI Taxonomy" id="1123866"/>
    <lineage>
        <taxon>Bacteria</taxon>
        <taxon>Pseudomonadati</taxon>
        <taxon>Pseudomonadota</taxon>
        <taxon>Gammaproteobacteria</taxon>
        <taxon>SAR86 cluster</taxon>
    </lineage>
</organism>
<dbReference type="Pfam" id="PF01218">
    <property type="entry name" value="Coprogen_oxidas"/>
    <property type="match status" value="1"/>
</dbReference>
<evidence type="ECO:0000313" key="9">
    <source>
        <dbReference type="Proteomes" id="UP000010305"/>
    </source>
</evidence>
<dbReference type="HOGENOM" id="CLU_026169_0_1_6"/>
<dbReference type="InterPro" id="IPR036406">
    <property type="entry name" value="Coprogen_oxidase_aer_sf"/>
</dbReference>
<dbReference type="SUPFAM" id="SSF102886">
    <property type="entry name" value="Coproporphyrinogen III oxidase"/>
    <property type="match status" value="1"/>
</dbReference>
<evidence type="ECO:0000256" key="1">
    <source>
        <dbReference type="ARBA" id="ARBA00005168"/>
    </source>
</evidence>
<dbReference type="NCBIfam" id="NF003727">
    <property type="entry name" value="PRK05330.1"/>
    <property type="match status" value="1"/>
</dbReference>
<evidence type="ECO:0000256" key="7">
    <source>
        <dbReference type="ARBA" id="ARBA00023244"/>
    </source>
</evidence>
<dbReference type="PRINTS" id="PR00073">
    <property type="entry name" value="COPRGNOXDASE"/>
</dbReference>
<proteinExistence type="inferred from homology"/>
<dbReference type="STRING" id="1123866.NT01SARS_1170"/>
<name>J5K5G2_9GAMM</name>
<accession>J5K5G2</accession>
<comment type="similarity">
    <text evidence="2">Belongs to the aerobic coproporphyrinogen-III oxidase family.</text>
</comment>
<dbReference type="GO" id="GO:0005737">
    <property type="term" value="C:cytoplasm"/>
    <property type="evidence" value="ECO:0007669"/>
    <property type="project" value="TreeGrafter"/>
</dbReference>
<dbReference type="Gene3D" id="3.40.1500.10">
    <property type="entry name" value="Coproporphyrinogen III oxidase, aerobic"/>
    <property type="match status" value="1"/>
</dbReference>